<reference evidence="2" key="1">
    <citation type="submission" date="2020-05" db="EMBL/GenBank/DDBJ databases">
        <authorList>
            <person name="Chiriac C."/>
            <person name="Salcher M."/>
            <person name="Ghai R."/>
            <person name="Kavagutti S V."/>
        </authorList>
    </citation>
    <scope>NUCLEOTIDE SEQUENCE</scope>
</reference>
<name>A0A6J5ZZ80_9ZZZZ</name>
<evidence type="ECO:0000313" key="2">
    <source>
        <dbReference type="EMBL" id="CAB4346539.1"/>
    </source>
</evidence>
<dbReference type="HAMAP" id="MF_00163">
    <property type="entry name" value="Pep_deformylase"/>
    <property type="match status" value="1"/>
</dbReference>
<dbReference type="EMBL" id="CAEZTY010000076">
    <property type="protein sequence ID" value="CAB4594859.1"/>
    <property type="molecule type" value="Genomic_DNA"/>
</dbReference>
<dbReference type="PANTHER" id="PTHR10458">
    <property type="entry name" value="PEPTIDE DEFORMYLASE"/>
    <property type="match status" value="1"/>
</dbReference>
<dbReference type="InterPro" id="IPR036821">
    <property type="entry name" value="Peptide_deformylase_sf"/>
</dbReference>
<dbReference type="GO" id="GO:0042586">
    <property type="term" value="F:peptide deformylase activity"/>
    <property type="evidence" value="ECO:0007669"/>
    <property type="project" value="InterPro"/>
</dbReference>
<dbReference type="EMBL" id="CAEZXY010000206">
    <property type="protein sequence ID" value="CAB4729231.1"/>
    <property type="molecule type" value="Genomic_DNA"/>
</dbReference>
<dbReference type="Gene3D" id="3.90.45.10">
    <property type="entry name" value="Peptide deformylase"/>
    <property type="match status" value="1"/>
</dbReference>
<comment type="similarity">
    <text evidence="1">Belongs to the polypeptide deformylase family.</text>
</comment>
<dbReference type="NCBIfam" id="TIGR00079">
    <property type="entry name" value="pept_deformyl"/>
    <property type="match status" value="1"/>
</dbReference>
<dbReference type="EMBL" id="CAFBRD010000081">
    <property type="protein sequence ID" value="CAB5078063.1"/>
    <property type="molecule type" value="Genomic_DNA"/>
</dbReference>
<sequence length="180" mass="19927">MAPHLIRIIGDPVLTQRAAEVTNVDGAFAKLVQDMFGTMYEAPGVGLAAPQIGVQKRFFVFDYDDEPGVIINPVIVETRGEAEFSEGCLSIPGLHFDIIRPAEIHVKGYDLDGNELDLELDDFASRVFQHEIDHLEGILMEKHLTAEQLAEARSTLRELRARGVGQLPEPEVGLGRLRIL</sequence>
<organism evidence="2">
    <name type="scientific">freshwater metagenome</name>
    <dbReference type="NCBI Taxonomy" id="449393"/>
    <lineage>
        <taxon>unclassified sequences</taxon>
        <taxon>metagenomes</taxon>
        <taxon>ecological metagenomes</taxon>
    </lineage>
</organism>
<dbReference type="EMBL" id="CAESAL010000113">
    <property type="protein sequence ID" value="CAB4346539.1"/>
    <property type="molecule type" value="Genomic_DNA"/>
</dbReference>
<dbReference type="CDD" id="cd00487">
    <property type="entry name" value="Pep_deformylase"/>
    <property type="match status" value="1"/>
</dbReference>
<dbReference type="SUPFAM" id="SSF56420">
    <property type="entry name" value="Peptide deformylase"/>
    <property type="match status" value="1"/>
</dbReference>
<dbReference type="AlphaFoldDB" id="A0A6J5ZZ80"/>
<dbReference type="PIRSF" id="PIRSF004749">
    <property type="entry name" value="Pep_def"/>
    <property type="match status" value="1"/>
</dbReference>
<gene>
    <name evidence="3" type="ORF">UFOPK1762_01557</name>
    <name evidence="4" type="ORF">UFOPK2624_02211</name>
    <name evidence="2" type="ORF">UFOPK3331_01896</name>
    <name evidence="5" type="ORF">UFOPK4371_01320</name>
</gene>
<proteinExistence type="inferred from homology"/>
<evidence type="ECO:0000256" key="1">
    <source>
        <dbReference type="ARBA" id="ARBA00010759"/>
    </source>
</evidence>
<dbReference type="PANTHER" id="PTHR10458:SF22">
    <property type="entry name" value="PEPTIDE DEFORMYLASE"/>
    <property type="match status" value="1"/>
</dbReference>
<evidence type="ECO:0000313" key="5">
    <source>
        <dbReference type="EMBL" id="CAB5078063.1"/>
    </source>
</evidence>
<dbReference type="Pfam" id="PF01327">
    <property type="entry name" value="Pep_deformylase"/>
    <property type="match status" value="1"/>
</dbReference>
<evidence type="ECO:0000313" key="3">
    <source>
        <dbReference type="EMBL" id="CAB4594859.1"/>
    </source>
</evidence>
<dbReference type="InterPro" id="IPR023635">
    <property type="entry name" value="Peptide_deformylase"/>
</dbReference>
<dbReference type="NCBIfam" id="NF001159">
    <property type="entry name" value="PRK00150.1-3"/>
    <property type="match status" value="1"/>
</dbReference>
<dbReference type="PRINTS" id="PR01576">
    <property type="entry name" value="PDEFORMYLASE"/>
</dbReference>
<evidence type="ECO:0000313" key="4">
    <source>
        <dbReference type="EMBL" id="CAB4729231.1"/>
    </source>
</evidence>
<protein>
    <submittedName>
        <fullName evidence="2">Unannotated protein</fullName>
    </submittedName>
</protein>
<accession>A0A6J5ZZ80</accession>